<dbReference type="Proteomes" id="UP000267908">
    <property type="component" value="Unassembled WGS sequence"/>
</dbReference>
<comment type="caution">
    <text evidence="1">The sequence shown here is derived from an EMBL/GenBank/DDBJ whole genome shotgun (WGS) entry which is preliminary data.</text>
</comment>
<sequence>MRWVEAFSLENLEESYSIDSRGRVNVSRYFKFDELPVFID</sequence>
<gene>
    <name evidence="2" type="ORF">ALQ08_102921</name>
    <name evidence="1" type="ORF">ALQ28_102801</name>
</gene>
<name>A0A0P9PS94_9PSED</name>
<evidence type="ECO:0000313" key="4">
    <source>
        <dbReference type="Proteomes" id="UP000269044"/>
    </source>
</evidence>
<evidence type="ECO:0000313" key="1">
    <source>
        <dbReference type="EMBL" id="RMP14543.1"/>
    </source>
</evidence>
<evidence type="ECO:0000313" key="3">
    <source>
        <dbReference type="Proteomes" id="UP000267908"/>
    </source>
</evidence>
<dbReference type="EMBL" id="RBQG01000134">
    <property type="protein sequence ID" value="RMP14543.1"/>
    <property type="molecule type" value="Genomic_DNA"/>
</dbReference>
<dbReference type="EMBL" id="RBRA01000321">
    <property type="protein sequence ID" value="RMQ17905.1"/>
    <property type="molecule type" value="Genomic_DNA"/>
</dbReference>
<accession>A0A0P9PS94</accession>
<proteinExistence type="predicted"/>
<dbReference type="Proteomes" id="UP000269044">
    <property type="component" value="Unassembled WGS sequence"/>
</dbReference>
<dbReference type="AlphaFoldDB" id="A0A0P9PS94"/>
<protein>
    <submittedName>
        <fullName evidence="1">Uncharacterized protein</fullName>
    </submittedName>
</protein>
<evidence type="ECO:0000313" key="2">
    <source>
        <dbReference type="EMBL" id="RMQ17905.1"/>
    </source>
</evidence>
<reference evidence="3 4" key="1">
    <citation type="submission" date="2018-08" db="EMBL/GenBank/DDBJ databases">
        <title>Recombination of ecologically and evolutionarily significant loci maintains genetic cohesion in the Pseudomonas syringae species complex.</title>
        <authorList>
            <person name="Dillon M."/>
            <person name="Thakur S."/>
            <person name="Almeida R.N.D."/>
            <person name="Weir B.S."/>
            <person name="Guttman D.S."/>
        </authorList>
    </citation>
    <scope>NUCLEOTIDE SEQUENCE [LARGE SCALE GENOMIC DNA]</scope>
    <source>
        <strain evidence="2 4">ICMP 13052</strain>
        <strain evidence="1 3">ICMP 4330</strain>
    </source>
</reference>
<organism evidence="1 3">
    <name type="scientific">Pseudomonas syringae pv. delphinii</name>
    <dbReference type="NCBI Taxonomy" id="192088"/>
    <lineage>
        <taxon>Bacteria</taxon>
        <taxon>Pseudomonadati</taxon>
        <taxon>Pseudomonadota</taxon>
        <taxon>Gammaproteobacteria</taxon>
        <taxon>Pseudomonadales</taxon>
        <taxon>Pseudomonadaceae</taxon>
        <taxon>Pseudomonas</taxon>
    </lineage>
</organism>